<feature type="compositionally biased region" description="Pro residues" evidence="2">
    <location>
        <begin position="133"/>
        <end position="143"/>
    </location>
</feature>
<evidence type="ECO:0000256" key="1">
    <source>
        <dbReference type="SAM" id="Coils"/>
    </source>
</evidence>
<protein>
    <submittedName>
        <fullName evidence="3">Uncharacterized protein</fullName>
    </submittedName>
</protein>
<evidence type="ECO:0000313" key="4">
    <source>
        <dbReference type="Proteomes" id="UP000018948"/>
    </source>
</evidence>
<feature type="coiled-coil region" evidence="1">
    <location>
        <begin position="30"/>
        <end position="57"/>
    </location>
</feature>
<proteinExistence type="predicted"/>
<dbReference type="OrthoDB" id="100308at2759"/>
<dbReference type="Proteomes" id="UP000018948">
    <property type="component" value="Unassembled WGS sequence"/>
</dbReference>
<dbReference type="EMBL" id="ANIY01003036">
    <property type="protein sequence ID" value="ETP37576.1"/>
    <property type="molecule type" value="Genomic_DNA"/>
</dbReference>
<name>W2YRJ4_PHYNI</name>
<organism evidence="3 4">
    <name type="scientific">Phytophthora nicotianae P10297</name>
    <dbReference type="NCBI Taxonomy" id="1317064"/>
    <lineage>
        <taxon>Eukaryota</taxon>
        <taxon>Sar</taxon>
        <taxon>Stramenopiles</taxon>
        <taxon>Oomycota</taxon>
        <taxon>Peronosporomycetes</taxon>
        <taxon>Peronosporales</taxon>
        <taxon>Peronosporaceae</taxon>
        <taxon>Phytophthora</taxon>
    </lineage>
</organism>
<comment type="caution">
    <text evidence="3">The sequence shown here is derived from an EMBL/GenBank/DDBJ whole genome shotgun (WGS) entry which is preliminary data.</text>
</comment>
<dbReference type="AlphaFoldDB" id="W2YRJ4"/>
<reference evidence="3 4" key="1">
    <citation type="submission" date="2013-11" db="EMBL/GenBank/DDBJ databases">
        <title>The Genome Sequence of Phytophthora parasitica P10297.</title>
        <authorList>
            <consortium name="The Broad Institute Genomics Platform"/>
            <person name="Russ C."/>
            <person name="Tyler B."/>
            <person name="Panabieres F."/>
            <person name="Shan W."/>
            <person name="Tripathy S."/>
            <person name="Grunwald N."/>
            <person name="Machado M."/>
            <person name="Johnson C.S."/>
            <person name="Walker B."/>
            <person name="Young S.K."/>
            <person name="Zeng Q."/>
            <person name="Gargeya S."/>
            <person name="Fitzgerald M."/>
            <person name="Haas B."/>
            <person name="Abouelleil A."/>
            <person name="Allen A.W."/>
            <person name="Alvarado L."/>
            <person name="Arachchi H.M."/>
            <person name="Berlin A.M."/>
            <person name="Chapman S.B."/>
            <person name="Gainer-Dewar J."/>
            <person name="Goldberg J."/>
            <person name="Griggs A."/>
            <person name="Gujja S."/>
            <person name="Hansen M."/>
            <person name="Howarth C."/>
            <person name="Imamovic A."/>
            <person name="Ireland A."/>
            <person name="Larimer J."/>
            <person name="McCowan C."/>
            <person name="Murphy C."/>
            <person name="Pearson M."/>
            <person name="Poon T.W."/>
            <person name="Priest M."/>
            <person name="Roberts A."/>
            <person name="Saif S."/>
            <person name="Shea T."/>
            <person name="Sisk P."/>
            <person name="Sykes S."/>
            <person name="Wortman J."/>
            <person name="Nusbaum C."/>
            <person name="Birren B."/>
        </authorList>
    </citation>
    <scope>NUCLEOTIDE SEQUENCE [LARGE SCALE GENOMIC DNA]</scope>
    <source>
        <strain evidence="3 4">P10297</strain>
    </source>
</reference>
<sequence length="143" mass="15265">MVTMQPRNITRRVLRSDTAPERQHLDGIRISAENRRIDRLEASLEEVRDEIRAISSNVNATVNIMGASISAEIADIKQSVAGLVQSTANLVAGLTQVQQVAHEAERVARATTAPPPFRGGLFTTPSGSTTSTPTPPSRPPASG</sequence>
<evidence type="ECO:0000256" key="2">
    <source>
        <dbReference type="SAM" id="MobiDB-lite"/>
    </source>
</evidence>
<evidence type="ECO:0000313" key="3">
    <source>
        <dbReference type="EMBL" id="ETP37576.1"/>
    </source>
</evidence>
<keyword evidence="1" id="KW-0175">Coiled coil</keyword>
<gene>
    <name evidence="3" type="ORF">F442_14616</name>
</gene>
<accession>W2YRJ4</accession>
<feature type="region of interest" description="Disordered" evidence="2">
    <location>
        <begin position="109"/>
        <end position="143"/>
    </location>
</feature>
<feature type="compositionally biased region" description="Low complexity" evidence="2">
    <location>
        <begin position="123"/>
        <end position="132"/>
    </location>
</feature>